<feature type="binding site" evidence="10">
    <location>
        <position position="53"/>
    </location>
    <ligand>
        <name>Zn(2+)</name>
        <dbReference type="ChEBI" id="CHEBI:29105"/>
    </ligand>
</feature>
<keyword evidence="2 10" id="KW-0479">Metal-binding</keyword>
<dbReference type="OrthoDB" id="10039931at2759"/>
<feature type="domain" description="C2H2-type" evidence="11">
    <location>
        <begin position="517"/>
        <end position="540"/>
    </location>
</feature>
<evidence type="ECO:0000256" key="5">
    <source>
        <dbReference type="ARBA" id="ARBA00022833"/>
    </source>
</evidence>
<feature type="binding site" evidence="10">
    <location>
        <position position="109"/>
    </location>
    <ligand>
        <name>Zn(2+)</name>
        <dbReference type="ChEBI" id="CHEBI:29105"/>
    </ligand>
</feature>
<evidence type="ECO:0000256" key="1">
    <source>
        <dbReference type="ARBA" id="ARBA00004123"/>
    </source>
</evidence>
<feature type="binding site" evidence="10">
    <location>
        <position position="112"/>
    </location>
    <ligand>
        <name>Zn(2+)</name>
        <dbReference type="ChEBI" id="CHEBI:29105"/>
    </ligand>
</feature>
<dbReference type="SUPFAM" id="SSF57667">
    <property type="entry name" value="beta-beta-alpha zinc fingers"/>
    <property type="match status" value="1"/>
</dbReference>
<dbReference type="Pfam" id="PF07776">
    <property type="entry name" value="zf-AD"/>
    <property type="match status" value="1"/>
</dbReference>
<keyword evidence="4 9" id="KW-0863">Zinc-finger</keyword>
<dbReference type="PANTHER" id="PTHR24379">
    <property type="entry name" value="KRAB AND ZINC FINGER DOMAIN-CONTAINING"/>
    <property type="match status" value="1"/>
</dbReference>
<evidence type="ECO:0000256" key="6">
    <source>
        <dbReference type="ARBA" id="ARBA00023015"/>
    </source>
</evidence>
<dbReference type="FunFam" id="3.30.160.60:FF:000145">
    <property type="entry name" value="Zinc finger protein 574"/>
    <property type="match status" value="1"/>
</dbReference>
<comment type="subcellular location">
    <subcellularLocation>
        <location evidence="1">Nucleus</location>
    </subcellularLocation>
</comment>
<evidence type="ECO:0000256" key="10">
    <source>
        <dbReference type="PROSITE-ProRule" id="PRU01263"/>
    </source>
</evidence>
<reference evidence="13 14" key="1">
    <citation type="submission" date="2015-08" db="EMBL/GenBank/DDBJ databases">
        <title>Ancestral chromatin configuration constrains chromatin evolution on differentiating sex chromosomes in Drosophila.</title>
        <authorList>
            <person name="Zhou Q."/>
            <person name="Bachtrog D."/>
        </authorList>
    </citation>
    <scope>NUCLEOTIDE SEQUENCE [LARGE SCALE GENOMIC DNA]</scope>
    <source>
        <tissue evidence="13">Whole larvae</tissue>
    </source>
</reference>
<dbReference type="SMART" id="SM00355">
    <property type="entry name" value="ZnF_C2H2"/>
    <property type="match status" value="6"/>
</dbReference>
<name>A0A0M5JCP1_DROBS</name>
<dbReference type="PROSITE" id="PS50157">
    <property type="entry name" value="ZINC_FINGER_C2H2_2"/>
    <property type="match status" value="2"/>
</dbReference>
<dbReference type="SUPFAM" id="SSF57716">
    <property type="entry name" value="Glucocorticoid receptor-like (DNA-binding domain)"/>
    <property type="match status" value="1"/>
</dbReference>
<feature type="non-terminal residue" evidence="13">
    <location>
        <position position="1"/>
    </location>
</feature>
<keyword evidence="5 10" id="KW-0862">Zinc</keyword>
<dbReference type="PANTHER" id="PTHR24379:SF121">
    <property type="entry name" value="C2H2-TYPE DOMAIN-CONTAINING PROTEIN"/>
    <property type="match status" value="1"/>
</dbReference>
<organism evidence="13 14">
    <name type="scientific">Drosophila busckii</name>
    <name type="common">Fruit fly</name>
    <dbReference type="NCBI Taxonomy" id="30019"/>
    <lineage>
        <taxon>Eukaryota</taxon>
        <taxon>Metazoa</taxon>
        <taxon>Ecdysozoa</taxon>
        <taxon>Arthropoda</taxon>
        <taxon>Hexapoda</taxon>
        <taxon>Insecta</taxon>
        <taxon>Pterygota</taxon>
        <taxon>Neoptera</taxon>
        <taxon>Endopterygota</taxon>
        <taxon>Diptera</taxon>
        <taxon>Brachycera</taxon>
        <taxon>Muscomorpha</taxon>
        <taxon>Ephydroidea</taxon>
        <taxon>Drosophilidae</taxon>
        <taxon>Drosophila</taxon>
    </lineage>
</organism>
<dbReference type="InterPro" id="IPR036236">
    <property type="entry name" value="Znf_C2H2_sf"/>
</dbReference>
<keyword evidence="8" id="KW-0539">Nucleus</keyword>
<evidence type="ECO:0000259" key="11">
    <source>
        <dbReference type="PROSITE" id="PS50157"/>
    </source>
</evidence>
<evidence type="ECO:0000256" key="3">
    <source>
        <dbReference type="ARBA" id="ARBA00022737"/>
    </source>
</evidence>
<protein>
    <submittedName>
        <fullName evidence="13">E-var-3-9</fullName>
    </submittedName>
</protein>
<gene>
    <name evidence="13" type="ORF">Dbus_chr3Rg1868</name>
</gene>
<dbReference type="InterPro" id="IPR012934">
    <property type="entry name" value="Znf_AD"/>
</dbReference>
<evidence type="ECO:0000313" key="13">
    <source>
        <dbReference type="EMBL" id="ALC47118.1"/>
    </source>
</evidence>
<keyword evidence="14" id="KW-1185">Reference proteome</keyword>
<evidence type="ECO:0000256" key="2">
    <source>
        <dbReference type="ARBA" id="ARBA00022723"/>
    </source>
</evidence>
<evidence type="ECO:0000256" key="4">
    <source>
        <dbReference type="ARBA" id="ARBA00022771"/>
    </source>
</evidence>
<dbReference type="OMA" id="MLKDCEC"/>
<dbReference type="Pfam" id="PF00096">
    <property type="entry name" value="zf-C2H2"/>
    <property type="match status" value="1"/>
</dbReference>
<dbReference type="AlphaFoldDB" id="A0A0M5JCP1"/>
<dbReference type="PROSITE" id="PS00028">
    <property type="entry name" value="ZINC_FINGER_C2H2_1"/>
    <property type="match status" value="3"/>
</dbReference>
<keyword evidence="6" id="KW-0805">Transcription regulation</keyword>
<dbReference type="STRING" id="30019.A0A0M5JCP1"/>
<evidence type="ECO:0000256" key="8">
    <source>
        <dbReference type="ARBA" id="ARBA00023242"/>
    </source>
</evidence>
<sequence>YFNSKKKTKHLLLNAKFSSQYLTGLVLYRSTMNFQNLELIEDAEQNMEVCRTCGIYYMYNTTHMTPIFQASELGAVDGINGCEMSEVVQQMNEWNLGVNPDDGRSQQICSACTSEFKRLLKFKRCCLEAQVHYDQATFIKKEIDMPKEQSFCGFVYLDSDEESGEDDGSQNVWAPFDIPHVPIKEEHTARVPLDMPSHPSPALLINRPEAAFLVQNVDKLQPIIQEKANKKIYKFTYEDDVEINDSPSLPAPKVDTSIYCKLCGQGSKTLEQHTEHMNNIHLLKNCECHICGKKFTNVPESRIRYHIKWHRLQNHLKCPICGFFCNSRDTLNEHKLAVHSRTKCDFCGKQILNKQLQAHFNRHIRENEEELARTLVTLQPVEIPQTPSPEIIQLECAFCDSIFDNSDKLEAHVLATHKMPKQMELAAPQFEPGQQSYQSENTPMSINKLVVSPLTVPEVDSPHSTLSDEKLENLLEQLYQAENLSLQINEPTVCPLTEADCLHSNSPGHPTDSKTMYKCHICGKSFNLKIKLNRHIKLHTKAPF</sequence>
<dbReference type="SMART" id="SM00868">
    <property type="entry name" value="zf-AD"/>
    <property type="match status" value="1"/>
</dbReference>
<feature type="domain" description="ZAD" evidence="12">
    <location>
        <begin position="48"/>
        <end position="136"/>
    </location>
</feature>
<evidence type="ECO:0000256" key="9">
    <source>
        <dbReference type="PROSITE-ProRule" id="PRU00042"/>
    </source>
</evidence>
<accession>A0A0M5JCP1</accession>
<keyword evidence="3" id="KW-0677">Repeat</keyword>
<evidence type="ECO:0000256" key="7">
    <source>
        <dbReference type="ARBA" id="ARBA00023163"/>
    </source>
</evidence>
<proteinExistence type="predicted"/>
<dbReference type="Proteomes" id="UP000494163">
    <property type="component" value="Chromosome 3R"/>
</dbReference>
<evidence type="ECO:0000313" key="14">
    <source>
        <dbReference type="Proteomes" id="UP000494163"/>
    </source>
</evidence>
<evidence type="ECO:0000259" key="12">
    <source>
        <dbReference type="PROSITE" id="PS51915"/>
    </source>
</evidence>
<dbReference type="Gene3D" id="3.30.160.60">
    <property type="entry name" value="Classic Zinc Finger"/>
    <property type="match status" value="3"/>
</dbReference>
<dbReference type="InterPro" id="IPR013087">
    <property type="entry name" value="Znf_C2H2_type"/>
</dbReference>
<dbReference type="EMBL" id="CP012526">
    <property type="protein sequence ID" value="ALC47118.1"/>
    <property type="molecule type" value="Genomic_DNA"/>
</dbReference>
<dbReference type="PROSITE" id="PS51915">
    <property type="entry name" value="ZAD"/>
    <property type="match status" value="1"/>
</dbReference>
<keyword evidence="7" id="KW-0804">Transcription</keyword>
<dbReference type="GO" id="GO:0005634">
    <property type="term" value="C:nucleus"/>
    <property type="evidence" value="ECO:0007669"/>
    <property type="project" value="UniProtKB-SubCell"/>
</dbReference>
<dbReference type="GO" id="GO:0008270">
    <property type="term" value="F:zinc ion binding"/>
    <property type="evidence" value="ECO:0007669"/>
    <property type="project" value="UniProtKB-UniRule"/>
</dbReference>
<feature type="domain" description="C2H2-type" evidence="11">
    <location>
        <begin position="394"/>
        <end position="422"/>
    </location>
</feature>
<feature type="binding site" evidence="10">
    <location>
        <position position="50"/>
    </location>
    <ligand>
        <name>Zn(2+)</name>
        <dbReference type="ChEBI" id="CHEBI:29105"/>
    </ligand>
</feature>